<dbReference type="AlphaFoldDB" id="A0A1J5G804"/>
<evidence type="ECO:0000256" key="9">
    <source>
        <dbReference type="SAM" id="Phobius"/>
    </source>
</evidence>
<keyword evidence="6 13" id="KW-0067">ATP-binding</keyword>
<proteinExistence type="predicted"/>
<dbReference type="SMART" id="SM00382">
    <property type="entry name" value="AAA"/>
    <property type="match status" value="1"/>
</dbReference>
<dbReference type="EMBL" id="PFTV01000123">
    <property type="protein sequence ID" value="PJB56477.1"/>
    <property type="molecule type" value="Genomic_DNA"/>
</dbReference>
<evidence type="ECO:0000259" key="10">
    <source>
        <dbReference type="PROSITE" id="PS50893"/>
    </source>
</evidence>
<dbReference type="STRING" id="1805029.AUK42_06410"/>
<evidence type="ECO:0000256" key="5">
    <source>
        <dbReference type="ARBA" id="ARBA00022741"/>
    </source>
</evidence>
<evidence type="ECO:0000256" key="7">
    <source>
        <dbReference type="ARBA" id="ARBA00022989"/>
    </source>
</evidence>
<protein>
    <submittedName>
        <fullName evidence="13">Multidrug ABC transporter ATP-binding protein</fullName>
    </submittedName>
</protein>
<dbReference type="SUPFAM" id="SSF90123">
    <property type="entry name" value="ABC transporter transmembrane region"/>
    <property type="match status" value="1"/>
</dbReference>
<feature type="transmembrane region" description="Helical" evidence="9">
    <location>
        <begin position="248"/>
        <end position="269"/>
    </location>
</feature>
<evidence type="ECO:0000256" key="2">
    <source>
        <dbReference type="ARBA" id="ARBA00022448"/>
    </source>
</evidence>
<keyword evidence="5" id="KW-0547">Nucleotide-binding</keyword>
<evidence type="ECO:0000313" key="16">
    <source>
        <dbReference type="Proteomes" id="UP000228560"/>
    </source>
</evidence>
<sequence length="575" mass="66040">MLIKFIFSYYKKVSLKMFFGFFMLVAVDIAQLISPRIIQRSIDYIISLPSPNNDYFYLLQFTLLIFALAIAIGIFRFFWRIIIIGQAHFIEMDFKNRLFKHLLTLSSSFFNRTKTGDIMAHMTKDMESVRRACAFGVIAGFDAVFLFIATLVFMLFLNVKLTLFAIIPLPIISFISIFFIRLLFKKFKSVQETFSSMTEKVREMISGIKIIQAFQQEESEAKNFDKLSRHYVNENITLIKIWGTMFPLIFILAQIEMAIILLVGGQQVILNELTTGELVAFFSYLGIIVWPMTAIGMVTNIFQRGNASYQRINEFLREKSDIQDIPKAEYRNLQGDIKFEKVNFSYNGQMVLENINIHIKKGQYVGVCGKIGSGKSTLARLILRVIEPQSGEIIYDSIDYRKIKIAAVRESIGYVPQDSFLFSETIEENVRFGQPDTTYEEIIEACKIASIHQNIMELKDQYKTIVGEKGVTLSGGQKQRLCLARAIIRKPKVIILDDALSAVDTDTERKIIKNLRNYSRGITTIVISHRISSFINADNIFVLDQGRVENSGTHRELIKKSDIYKGIYKIQKLEE</sequence>
<evidence type="ECO:0000313" key="15">
    <source>
        <dbReference type="Proteomes" id="UP000182763"/>
    </source>
</evidence>
<dbReference type="InterPro" id="IPR011527">
    <property type="entry name" value="ABC1_TM_dom"/>
</dbReference>
<evidence type="ECO:0000313" key="13">
    <source>
        <dbReference type="EMBL" id="PIX33456.1"/>
    </source>
</evidence>
<dbReference type="Pfam" id="PF00005">
    <property type="entry name" value="ABC_tran"/>
    <property type="match status" value="1"/>
</dbReference>
<dbReference type="PROSITE" id="PS00211">
    <property type="entry name" value="ABC_TRANSPORTER_1"/>
    <property type="match status" value="1"/>
</dbReference>
<dbReference type="GO" id="GO:0016887">
    <property type="term" value="F:ATP hydrolysis activity"/>
    <property type="evidence" value="ECO:0007669"/>
    <property type="project" value="InterPro"/>
</dbReference>
<dbReference type="InterPro" id="IPR039421">
    <property type="entry name" value="Type_1_exporter"/>
</dbReference>
<feature type="transmembrane region" description="Helical" evidence="9">
    <location>
        <begin position="18"/>
        <end position="38"/>
    </location>
</feature>
<comment type="subcellular location">
    <subcellularLocation>
        <location evidence="1">Cell membrane</location>
        <topology evidence="1">Multi-pass membrane protein</topology>
    </subcellularLocation>
</comment>
<dbReference type="PROSITE" id="PS50929">
    <property type="entry name" value="ABC_TM1F"/>
    <property type="match status" value="1"/>
</dbReference>
<evidence type="ECO:0000313" key="12">
    <source>
        <dbReference type="EMBL" id="OIP68339.1"/>
    </source>
</evidence>
<feature type="domain" description="ABC transmembrane type-1" evidence="11">
    <location>
        <begin position="18"/>
        <end position="304"/>
    </location>
</feature>
<keyword evidence="4 9" id="KW-0812">Transmembrane</keyword>
<evidence type="ECO:0000313" key="14">
    <source>
        <dbReference type="EMBL" id="PJB56477.1"/>
    </source>
</evidence>
<dbReference type="PANTHER" id="PTHR43394">
    <property type="entry name" value="ATP-DEPENDENT PERMEASE MDL1, MITOCHONDRIAL"/>
    <property type="match status" value="1"/>
</dbReference>
<dbReference type="GO" id="GO:0005886">
    <property type="term" value="C:plasma membrane"/>
    <property type="evidence" value="ECO:0007669"/>
    <property type="project" value="UniProtKB-SubCell"/>
</dbReference>
<evidence type="ECO:0000256" key="8">
    <source>
        <dbReference type="ARBA" id="ARBA00023136"/>
    </source>
</evidence>
<dbReference type="Gene3D" id="1.20.1560.10">
    <property type="entry name" value="ABC transporter type 1, transmembrane domain"/>
    <property type="match status" value="1"/>
</dbReference>
<evidence type="ECO:0000313" key="17">
    <source>
        <dbReference type="Proteomes" id="UP000231493"/>
    </source>
</evidence>
<keyword evidence="7 9" id="KW-1133">Transmembrane helix</keyword>
<dbReference type="Pfam" id="PF00664">
    <property type="entry name" value="ABC_membrane"/>
    <property type="match status" value="1"/>
</dbReference>
<evidence type="ECO:0000256" key="4">
    <source>
        <dbReference type="ARBA" id="ARBA00022692"/>
    </source>
</evidence>
<keyword evidence="2" id="KW-0813">Transport</keyword>
<dbReference type="Gene3D" id="3.40.50.300">
    <property type="entry name" value="P-loop containing nucleotide triphosphate hydrolases"/>
    <property type="match status" value="1"/>
</dbReference>
<dbReference type="EMBL" id="MNYY01000124">
    <property type="protein sequence ID" value="OIP68339.1"/>
    <property type="molecule type" value="Genomic_DNA"/>
</dbReference>
<dbReference type="Proteomes" id="UP000231493">
    <property type="component" value="Unassembled WGS sequence"/>
</dbReference>
<feature type="transmembrane region" description="Helical" evidence="9">
    <location>
        <begin position="58"/>
        <end position="79"/>
    </location>
</feature>
<reference evidence="12 15" key="1">
    <citation type="journal article" date="2016" name="Environ. Microbiol.">
        <title>Genomic resolution of a cold subsurface aquifer community provides metabolic insights for novel microbes adapted to high CO concentrations.</title>
        <authorList>
            <person name="Probst A.J."/>
            <person name="Castelle C.J."/>
            <person name="Singh A."/>
            <person name="Brown C.T."/>
            <person name="Anantharaman K."/>
            <person name="Sharon I."/>
            <person name="Hug L.A."/>
            <person name="Burstein D."/>
            <person name="Emerson J.B."/>
            <person name="Thomas B.C."/>
            <person name="Banfield J.F."/>
        </authorList>
    </citation>
    <scope>NUCLEOTIDE SEQUENCE [LARGE SCALE GENOMIC DNA]</scope>
    <source>
        <strain evidence="12">CG2_30_33_13</strain>
    </source>
</reference>
<accession>A0A2M8CBM7</accession>
<dbReference type="PANTHER" id="PTHR43394:SF1">
    <property type="entry name" value="ATP-BINDING CASSETTE SUB-FAMILY B MEMBER 10, MITOCHONDRIAL"/>
    <property type="match status" value="1"/>
</dbReference>
<evidence type="ECO:0000256" key="6">
    <source>
        <dbReference type="ARBA" id="ARBA00022840"/>
    </source>
</evidence>
<dbReference type="InterPro" id="IPR027417">
    <property type="entry name" value="P-loop_NTPase"/>
</dbReference>
<dbReference type="FunFam" id="3.40.50.300:FF:000221">
    <property type="entry name" value="Multidrug ABC transporter ATP-binding protein"/>
    <property type="match status" value="1"/>
</dbReference>
<dbReference type="GO" id="GO:0005524">
    <property type="term" value="F:ATP binding"/>
    <property type="evidence" value="ECO:0007669"/>
    <property type="project" value="UniProtKB-KW"/>
</dbReference>
<accession>A0A1J5G804</accession>
<dbReference type="Proteomes" id="UP000228560">
    <property type="component" value="Unassembled WGS sequence"/>
</dbReference>
<feature type="transmembrane region" description="Helical" evidence="9">
    <location>
        <begin position="132"/>
        <end position="157"/>
    </location>
</feature>
<evidence type="ECO:0000256" key="1">
    <source>
        <dbReference type="ARBA" id="ARBA00004651"/>
    </source>
</evidence>
<dbReference type="GO" id="GO:0015421">
    <property type="term" value="F:ABC-type oligopeptide transporter activity"/>
    <property type="evidence" value="ECO:0007669"/>
    <property type="project" value="TreeGrafter"/>
</dbReference>
<dbReference type="PROSITE" id="PS50893">
    <property type="entry name" value="ABC_TRANSPORTER_2"/>
    <property type="match status" value="1"/>
</dbReference>
<dbReference type="SUPFAM" id="SSF52540">
    <property type="entry name" value="P-loop containing nucleoside triphosphate hydrolases"/>
    <property type="match status" value="1"/>
</dbReference>
<comment type="caution">
    <text evidence="12">The sequence shown here is derived from an EMBL/GenBank/DDBJ whole genome shotgun (WGS) entry which is preliminary data.</text>
</comment>
<feature type="domain" description="ABC transporter" evidence="10">
    <location>
        <begin position="337"/>
        <end position="570"/>
    </location>
</feature>
<dbReference type="InterPro" id="IPR017871">
    <property type="entry name" value="ABC_transporter-like_CS"/>
</dbReference>
<organism evidence="12 15">
    <name type="scientific">Candidatus Infernicultor aquiphilus</name>
    <dbReference type="NCBI Taxonomy" id="1805029"/>
    <lineage>
        <taxon>Bacteria</taxon>
        <taxon>Pseudomonadati</taxon>
        <taxon>Atribacterota</taxon>
        <taxon>Candidatus Phoenicimicrobiia</taxon>
        <taxon>Candidatus Pheonicimicrobiales</taxon>
        <taxon>Candidatus Phoenicimicrobiaceae</taxon>
        <taxon>Candidatus Infernicultor</taxon>
    </lineage>
</organism>
<keyword evidence="8 9" id="KW-0472">Membrane</keyword>
<evidence type="ECO:0000256" key="3">
    <source>
        <dbReference type="ARBA" id="ARBA00022475"/>
    </source>
</evidence>
<dbReference type="InterPro" id="IPR003439">
    <property type="entry name" value="ABC_transporter-like_ATP-bd"/>
</dbReference>
<dbReference type="CDD" id="cd18541">
    <property type="entry name" value="ABC_6TM_TmrB_like"/>
    <property type="match status" value="1"/>
</dbReference>
<dbReference type="EMBL" id="PFIP01000155">
    <property type="protein sequence ID" value="PIX33456.1"/>
    <property type="molecule type" value="Genomic_DNA"/>
</dbReference>
<reference evidence="13" key="3">
    <citation type="submission" date="2017-09" db="EMBL/GenBank/DDBJ databases">
        <title>Depth-based differentiation of microbial function through sediment-hosted aquifers and enrichment of novel symbionts in the deep terrestrial subsurface.</title>
        <authorList>
            <person name="Probst A.J."/>
            <person name="Ladd B."/>
            <person name="Jarett J.K."/>
            <person name="Geller-Mcgrath D.E."/>
            <person name="Sieber C.M.K."/>
            <person name="Emerson J.B."/>
            <person name="Anantharaman K."/>
            <person name="Thomas B.C."/>
            <person name="Malmstrom R."/>
            <person name="Stieglmeier M."/>
            <person name="Klingl A."/>
            <person name="Woyke T."/>
            <person name="Ryan C.M."/>
            <person name="Banfield J.F."/>
        </authorList>
    </citation>
    <scope>NUCLEOTIDE SEQUENCE</scope>
    <source>
        <strain evidence="13">CG_4_8_14_3_um_filter_34_18</strain>
    </source>
</reference>
<feature type="transmembrane region" description="Helical" evidence="9">
    <location>
        <begin position="281"/>
        <end position="302"/>
    </location>
</feature>
<evidence type="ECO:0000259" key="11">
    <source>
        <dbReference type="PROSITE" id="PS50929"/>
    </source>
</evidence>
<name>A0A1J5G804_9BACT</name>
<gene>
    <name evidence="12" type="ORF">AUK42_06410</name>
    <name evidence="14" type="ORF">CO097_05030</name>
    <name evidence="13" type="ORF">COZ58_07595</name>
</gene>
<dbReference type="InterPro" id="IPR003593">
    <property type="entry name" value="AAA+_ATPase"/>
</dbReference>
<reference evidence="16 17" key="2">
    <citation type="submission" date="2017-09" db="EMBL/GenBank/DDBJ databases">
        <title>Depth-based differentiation of microbial function through sediment-hosted aquifers and enrichment of novel symbionts in the deep terrestrial subsurface.</title>
        <authorList>
            <person name="Probst A.J."/>
            <person name="Ladd B."/>
            <person name="Jarett J.K."/>
            <person name="Geller-Mcgrath D.E."/>
            <person name="Sieber C.M."/>
            <person name="Emerson J.B."/>
            <person name="Anantharaman K."/>
            <person name="Thomas B.C."/>
            <person name="Malmstrom R."/>
            <person name="Stieglmeier M."/>
            <person name="Klingl A."/>
            <person name="Woyke T."/>
            <person name="Ryan C.M."/>
            <person name="Banfield J.F."/>
        </authorList>
    </citation>
    <scope>NUCLEOTIDE SEQUENCE [LARGE SCALE GENOMIC DNA]</scope>
    <source>
        <strain evidence="14">CG_4_9_14_3_um_filter_33_16</strain>
    </source>
</reference>
<feature type="transmembrane region" description="Helical" evidence="9">
    <location>
        <begin position="163"/>
        <end position="184"/>
    </location>
</feature>
<dbReference type="Proteomes" id="UP000182763">
    <property type="component" value="Unassembled WGS sequence"/>
</dbReference>
<dbReference type="InterPro" id="IPR036640">
    <property type="entry name" value="ABC1_TM_sf"/>
</dbReference>
<keyword evidence="3" id="KW-1003">Cell membrane</keyword>
<accession>A0A2M7K5N3</accession>